<keyword evidence="1" id="KW-0175">Coiled coil</keyword>
<dbReference type="EMBL" id="PFAO01000069">
    <property type="protein sequence ID" value="PIT94732.1"/>
    <property type="molecule type" value="Genomic_DNA"/>
</dbReference>
<dbReference type="Pfam" id="PF06163">
    <property type="entry name" value="DUF977"/>
    <property type="match status" value="1"/>
</dbReference>
<dbReference type="Proteomes" id="UP000228964">
    <property type="component" value="Unassembled WGS sequence"/>
</dbReference>
<name>A0A2M6WPN4_9BACT</name>
<organism evidence="3 4">
    <name type="scientific">Candidatus Falkowbacteria bacterium CG10_big_fil_rev_8_21_14_0_10_38_22</name>
    <dbReference type="NCBI Taxonomy" id="1974564"/>
    <lineage>
        <taxon>Bacteria</taxon>
        <taxon>Candidatus Falkowiibacteriota</taxon>
    </lineage>
</organism>
<reference evidence="4" key="1">
    <citation type="submission" date="2017-09" db="EMBL/GenBank/DDBJ databases">
        <title>Depth-based differentiation of microbial function through sediment-hosted aquifers and enrichment of novel symbionts in the deep terrestrial subsurface.</title>
        <authorList>
            <person name="Probst A.J."/>
            <person name="Ladd B."/>
            <person name="Jarett J.K."/>
            <person name="Geller-Mcgrath D.E."/>
            <person name="Sieber C.M.K."/>
            <person name="Emerson J.B."/>
            <person name="Anantharaman K."/>
            <person name="Thomas B.C."/>
            <person name="Malmstrom R."/>
            <person name="Stieglmeier M."/>
            <person name="Klingl A."/>
            <person name="Woyke T."/>
            <person name="Ryan C.M."/>
            <person name="Banfield J.F."/>
        </authorList>
    </citation>
    <scope>NUCLEOTIDE SEQUENCE [LARGE SCALE GENOMIC DNA]</scope>
</reference>
<feature type="compositionally biased region" description="Basic and acidic residues" evidence="2">
    <location>
        <begin position="66"/>
        <end position="80"/>
    </location>
</feature>
<dbReference type="InterPro" id="IPR010382">
    <property type="entry name" value="DUF977"/>
</dbReference>
<dbReference type="Gene3D" id="1.10.10.10">
    <property type="entry name" value="Winged helix-like DNA-binding domain superfamily/Winged helix DNA-binding domain"/>
    <property type="match status" value="1"/>
</dbReference>
<sequence>MVEENAIKLEENNSPTEPANAPAIESAPTPALTKAPIETPAPAMANNENPQNEKQTAPTELTSKTPAKEEIEFEEPKLENKNQPAEKPVEEILDSAAAKPTIDEKIIKADKEPVKEDGQNTLDEELDLLADAPTIVSKEEKILTEENNSPTPQPETKIIGSEPDRPIIPLILSFLDKLKELRQKANAKRRENIEKNLKKIMAYAAETQKVTNNEVERLTGVSDRQALNYLSILVKRGDLVRFGKQKNNFYKPIKK</sequence>
<dbReference type="InterPro" id="IPR036388">
    <property type="entry name" value="WH-like_DNA-bd_sf"/>
</dbReference>
<feature type="region of interest" description="Disordered" evidence="2">
    <location>
        <begin position="1"/>
        <end position="88"/>
    </location>
</feature>
<evidence type="ECO:0000313" key="4">
    <source>
        <dbReference type="Proteomes" id="UP000228964"/>
    </source>
</evidence>
<evidence type="ECO:0000256" key="1">
    <source>
        <dbReference type="SAM" id="Coils"/>
    </source>
</evidence>
<comment type="caution">
    <text evidence="3">The sequence shown here is derived from an EMBL/GenBank/DDBJ whole genome shotgun (WGS) entry which is preliminary data.</text>
</comment>
<dbReference type="AlphaFoldDB" id="A0A2M6WPN4"/>
<evidence type="ECO:0000256" key="2">
    <source>
        <dbReference type="SAM" id="MobiDB-lite"/>
    </source>
</evidence>
<protein>
    <submittedName>
        <fullName evidence="3">Uncharacterized protein</fullName>
    </submittedName>
</protein>
<proteinExistence type="predicted"/>
<feature type="compositionally biased region" description="Polar residues" evidence="2">
    <location>
        <begin position="46"/>
        <end position="65"/>
    </location>
</feature>
<gene>
    <name evidence="3" type="ORF">COT96_02760</name>
</gene>
<feature type="compositionally biased region" description="Basic and acidic residues" evidence="2">
    <location>
        <begin position="1"/>
        <end position="11"/>
    </location>
</feature>
<evidence type="ECO:0000313" key="3">
    <source>
        <dbReference type="EMBL" id="PIT94732.1"/>
    </source>
</evidence>
<accession>A0A2M6WPN4</accession>
<feature type="region of interest" description="Disordered" evidence="2">
    <location>
        <begin position="139"/>
        <end position="162"/>
    </location>
</feature>
<feature type="coiled-coil region" evidence="1">
    <location>
        <begin position="171"/>
        <end position="198"/>
    </location>
</feature>